<keyword evidence="7" id="KW-0234">DNA repair</keyword>
<evidence type="ECO:0000256" key="10">
    <source>
        <dbReference type="PIRSR" id="PIRSR610347-2"/>
    </source>
</evidence>
<comment type="similarity">
    <text evidence="2">Belongs to the tyrosyl-DNA phosphodiesterase family.</text>
</comment>
<feature type="compositionally biased region" description="Polar residues" evidence="12">
    <location>
        <begin position="81"/>
        <end position="91"/>
    </location>
</feature>
<feature type="compositionally biased region" description="Basic and acidic residues" evidence="12">
    <location>
        <begin position="1"/>
        <end position="19"/>
    </location>
</feature>
<keyword evidence="8" id="KW-0539">Nucleus</keyword>
<dbReference type="GO" id="GO:0006281">
    <property type="term" value="P:DNA repair"/>
    <property type="evidence" value="ECO:0007669"/>
    <property type="project" value="UniProtKB-KW"/>
</dbReference>
<evidence type="ECO:0000256" key="12">
    <source>
        <dbReference type="SAM" id="MobiDB-lite"/>
    </source>
</evidence>
<dbReference type="InterPro" id="IPR010347">
    <property type="entry name" value="Tdp1"/>
</dbReference>
<dbReference type="SUPFAM" id="SSF56024">
    <property type="entry name" value="Phospholipase D/nuclease"/>
    <property type="match status" value="2"/>
</dbReference>
<keyword evidence="14" id="KW-1185">Reference proteome</keyword>
<evidence type="ECO:0000256" key="2">
    <source>
        <dbReference type="ARBA" id="ARBA00010205"/>
    </source>
</evidence>
<protein>
    <recommendedName>
        <fullName evidence="15">PLD phosphodiesterase domain-containing protein</fullName>
    </recommendedName>
</protein>
<dbReference type="GO" id="GO:0005634">
    <property type="term" value="C:nucleus"/>
    <property type="evidence" value="ECO:0007669"/>
    <property type="project" value="UniProtKB-SubCell"/>
</dbReference>
<evidence type="ECO:0000256" key="11">
    <source>
        <dbReference type="PIRSR" id="PIRSR610347-3"/>
    </source>
</evidence>
<dbReference type="Gene3D" id="3.30.870.10">
    <property type="entry name" value="Endonuclease Chain A"/>
    <property type="match status" value="2"/>
</dbReference>
<dbReference type="OMA" id="PLIKECW"/>
<keyword evidence="3" id="KW-0540">Nuclease</keyword>
<comment type="subcellular location">
    <subcellularLocation>
        <location evidence="1">Nucleus</location>
    </subcellularLocation>
</comment>
<dbReference type="PANTHER" id="PTHR12415">
    <property type="entry name" value="TYROSYL-DNA PHOSPHODIESTERASE 1"/>
    <property type="match status" value="1"/>
</dbReference>
<keyword evidence="5" id="KW-0378">Hydrolase</keyword>
<evidence type="ECO:0000313" key="13">
    <source>
        <dbReference type="EMBL" id="QRD06741.1"/>
    </source>
</evidence>
<feature type="region of interest" description="Disordered" evidence="12">
    <location>
        <begin position="1"/>
        <end position="53"/>
    </location>
</feature>
<dbReference type="Pfam" id="PF06087">
    <property type="entry name" value="Tyr-DNA_phospho"/>
    <property type="match status" value="1"/>
</dbReference>
<evidence type="ECO:0000256" key="9">
    <source>
        <dbReference type="PIRSR" id="PIRSR610347-1"/>
    </source>
</evidence>
<feature type="region of interest" description="Disordered" evidence="12">
    <location>
        <begin position="69"/>
        <end position="95"/>
    </location>
</feature>
<reference evidence="14" key="1">
    <citation type="journal article" date="2021" name="BMC Genomics">
        <title>Chromosome-level genome assembly and manually-curated proteome of model necrotroph Parastagonospora nodorum Sn15 reveals a genome-wide trove of candidate effector homologs, and redundancy of virulence-related functions within an accessory chromosome.</title>
        <authorList>
            <person name="Bertazzoni S."/>
            <person name="Jones D.A.B."/>
            <person name="Phan H.T."/>
            <person name="Tan K.-C."/>
            <person name="Hane J.K."/>
        </authorList>
    </citation>
    <scope>NUCLEOTIDE SEQUENCE [LARGE SCALE GENOMIC DNA]</scope>
    <source>
        <strain evidence="14">SN15 / ATCC MYA-4574 / FGSC 10173)</strain>
    </source>
</reference>
<dbReference type="Proteomes" id="UP000663193">
    <property type="component" value="Chromosome 21"/>
</dbReference>
<keyword evidence="6" id="KW-0269">Exonuclease</keyword>
<dbReference type="GO" id="GO:0008081">
    <property type="term" value="F:phosphoric diester hydrolase activity"/>
    <property type="evidence" value="ECO:0007669"/>
    <property type="project" value="InterPro"/>
</dbReference>
<evidence type="ECO:0000256" key="6">
    <source>
        <dbReference type="ARBA" id="ARBA00022839"/>
    </source>
</evidence>
<feature type="active site" description="Proton donor/acceptor" evidence="9">
    <location>
        <position position="482"/>
    </location>
</feature>
<keyword evidence="4" id="KW-0227">DNA damage</keyword>
<dbReference type="PANTHER" id="PTHR12415:SF0">
    <property type="entry name" value="TYROSYL-DNA PHOSPHODIESTERASE 1"/>
    <property type="match status" value="1"/>
</dbReference>
<dbReference type="GO" id="GO:0004527">
    <property type="term" value="F:exonuclease activity"/>
    <property type="evidence" value="ECO:0007669"/>
    <property type="project" value="UniProtKB-KW"/>
</dbReference>
<gene>
    <name evidence="13" type="ORF">JI435_136430</name>
</gene>
<name>A0A7U2IBH7_PHANO</name>
<dbReference type="EMBL" id="CP069043">
    <property type="protein sequence ID" value="QRD06741.1"/>
    <property type="molecule type" value="Genomic_DNA"/>
</dbReference>
<dbReference type="VEuPathDB" id="FungiDB:JI435_136430"/>
<evidence type="ECO:0008006" key="15">
    <source>
        <dbReference type="Google" id="ProtNLM"/>
    </source>
</evidence>
<feature type="region of interest" description="Disordered" evidence="12">
    <location>
        <begin position="385"/>
        <end position="410"/>
    </location>
</feature>
<feature type="site" description="Interaction with DNA" evidence="11">
    <location>
        <position position="508"/>
    </location>
</feature>
<feature type="binding site" evidence="10">
    <location>
        <position position="484"/>
    </location>
    <ligand>
        <name>substrate</name>
    </ligand>
</feature>
<sequence length="618" mass="68938">MAMQEDDRPSKRQKLDDSHPQQALAPTNHHLPHPPRSGLGRAISPPPSTRQNSAVTDALVARTWGFDNLPKEPHSPILQPEAQQETPTERATTGKAECTDYVSSPFQLTHIQDLGPRQNVDAVRLGDILGNPMIKECWNFNFLHDIDFVMKHFDEDVRDLVKVKFIHGFWKNEDERRIALLEAAERYPNIQLLHAYIPDPFGTHHSKMLVLFTHDEQAQVVIHTANMIFKDWGNMTQAVWRSPMLPLLPSSAVTDKTDDTAHPVGSGARFKVDLLRYFSAYGKRLDSLTKQLRDYDFSSIKAAFIGSVPSRQKPIATKPAQQTSFGWLGLEEILSNVPITANAKKASAPHIVMQVSSIATLGAAPTWLNKFQSVLCRSAAGQLEEAPAASSSKPPKLFSKGGMSSAKQDKPLSPKFNIIFPTSDEVRTSLDGYDSGSSIHMKLLSIQQQKQLEYLHPLFCHWKATPDSNSKGQAMRGPAAPHIKTYIRYSDEKHKTIDWAMVTSANLSKQAWGDVVNKKDETWIQSWEAGVVVWPELFAESKEAIMVPVFGKDMPGTEDVSSQDVNKGADEGQAGKTVIGFRMPYDLPLTPYTAKEKPWCAQMPSAEPDWMGRAWPGY</sequence>
<evidence type="ECO:0000256" key="4">
    <source>
        <dbReference type="ARBA" id="ARBA00022763"/>
    </source>
</evidence>
<evidence type="ECO:0000256" key="3">
    <source>
        <dbReference type="ARBA" id="ARBA00022722"/>
    </source>
</evidence>
<evidence type="ECO:0000256" key="5">
    <source>
        <dbReference type="ARBA" id="ARBA00022801"/>
    </source>
</evidence>
<organism evidence="13 14">
    <name type="scientific">Phaeosphaeria nodorum (strain SN15 / ATCC MYA-4574 / FGSC 10173)</name>
    <name type="common">Glume blotch fungus</name>
    <name type="synonym">Parastagonospora nodorum</name>
    <dbReference type="NCBI Taxonomy" id="321614"/>
    <lineage>
        <taxon>Eukaryota</taxon>
        <taxon>Fungi</taxon>
        <taxon>Dikarya</taxon>
        <taxon>Ascomycota</taxon>
        <taxon>Pezizomycotina</taxon>
        <taxon>Dothideomycetes</taxon>
        <taxon>Pleosporomycetidae</taxon>
        <taxon>Pleosporales</taxon>
        <taxon>Pleosporineae</taxon>
        <taxon>Phaeosphaeriaceae</taxon>
        <taxon>Parastagonospora</taxon>
    </lineage>
</organism>
<evidence type="ECO:0000256" key="8">
    <source>
        <dbReference type="ARBA" id="ARBA00023242"/>
    </source>
</evidence>
<proteinExistence type="inferred from homology"/>
<dbReference type="FunFam" id="3.30.870.10:FF:000038">
    <property type="entry name" value="Probable tyrosyl-DNA phosphodiesterase"/>
    <property type="match status" value="1"/>
</dbReference>
<feature type="active site" description="Nucleophile" evidence="9">
    <location>
        <position position="205"/>
    </location>
</feature>
<evidence type="ECO:0000256" key="1">
    <source>
        <dbReference type="ARBA" id="ARBA00004123"/>
    </source>
</evidence>
<evidence type="ECO:0000256" key="7">
    <source>
        <dbReference type="ARBA" id="ARBA00023204"/>
    </source>
</evidence>
<dbReference type="OrthoDB" id="47785at2759"/>
<feature type="binding site" evidence="10">
    <location>
        <position position="207"/>
    </location>
    <ligand>
        <name>substrate</name>
    </ligand>
</feature>
<evidence type="ECO:0000313" key="14">
    <source>
        <dbReference type="Proteomes" id="UP000663193"/>
    </source>
</evidence>
<accession>A0A7U2IBH7</accession>
<dbReference type="CDD" id="cd09123">
    <property type="entry name" value="PLDc_Tdp1_2"/>
    <property type="match status" value="1"/>
</dbReference>
<dbReference type="AlphaFoldDB" id="A0A7U2IBH7"/>
<dbReference type="CDD" id="cd09194">
    <property type="entry name" value="PLDc_yTdp1_1"/>
    <property type="match status" value="1"/>
</dbReference>